<dbReference type="GO" id="GO:0043190">
    <property type="term" value="C:ATP-binding cassette (ABC) transporter complex"/>
    <property type="evidence" value="ECO:0007669"/>
    <property type="project" value="TreeGrafter"/>
</dbReference>
<dbReference type="CDD" id="cd03225">
    <property type="entry name" value="ABC_cobalt_CbiO_domain1"/>
    <property type="match status" value="2"/>
</dbReference>
<dbReference type="SMART" id="SM00382">
    <property type="entry name" value="AAA"/>
    <property type="match status" value="2"/>
</dbReference>
<dbReference type="GO" id="GO:0016887">
    <property type="term" value="F:ATP hydrolysis activity"/>
    <property type="evidence" value="ECO:0007669"/>
    <property type="project" value="InterPro"/>
</dbReference>
<reference evidence="10 11" key="1">
    <citation type="journal article" date="2015" name="Int. J. Syst. Evol. Microbiol.">
        <title>Exiguobacterium enclense sp. nov., isolated from sediment.</title>
        <authorList>
            <person name="Dastager S.G."/>
            <person name="Mawlankar R."/>
            <person name="Sonalkar V.V."/>
            <person name="Thorat M.N."/>
            <person name="Mual P."/>
            <person name="Verma A."/>
            <person name="Krishnamurthi S."/>
            <person name="Tang S.K."/>
            <person name="Li W.J."/>
        </authorList>
    </citation>
    <scope>NUCLEOTIDE SEQUENCE [LARGE SCALE GENOMIC DNA]</scope>
    <source>
        <strain evidence="10 11">NIO-1109</strain>
    </source>
</reference>
<evidence type="ECO:0000256" key="4">
    <source>
        <dbReference type="ARBA" id="ARBA00022475"/>
    </source>
</evidence>
<dbReference type="InterPro" id="IPR015856">
    <property type="entry name" value="ABC_transpr_CbiO/EcfA_su"/>
</dbReference>
<keyword evidence="3" id="KW-0813">Transport</keyword>
<gene>
    <name evidence="10" type="ORF">AS033_15175</name>
</gene>
<evidence type="ECO:0000256" key="1">
    <source>
        <dbReference type="ARBA" id="ARBA00004202"/>
    </source>
</evidence>
<dbReference type="EMBL" id="LNQL01000006">
    <property type="protein sequence ID" value="KSU47993.1"/>
    <property type="molecule type" value="Genomic_DNA"/>
</dbReference>
<feature type="domain" description="ABC transporter" evidence="9">
    <location>
        <begin position="2"/>
        <end position="228"/>
    </location>
</feature>
<dbReference type="InterPro" id="IPR003593">
    <property type="entry name" value="AAA+_ATPase"/>
</dbReference>
<dbReference type="RefSeq" id="WP_058265966.1">
    <property type="nucleotide sequence ID" value="NZ_FMYN01000006.1"/>
</dbReference>
<keyword evidence="5" id="KW-0547">Nucleotide-binding</keyword>
<comment type="similarity">
    <text evidence="2">Belongs to the ABC transporter superfamily.</text>
</comment>
<evidence type="ECO:0000256" key="2">
    <source>
        <dbReference type="ARBA" id="ARBA00005417"/>
    </source>
</evidence>
<name>A0A0V8GCJ2_9BACL</name>
<evidence type="ECO:0000256" key="7">
    <source>
        <dbReference type="ARBA" id="ARBA00022967"/>
    </source>
</evidence>
<evidence type="ECO:0000313" key="10">
    <source>
        <dbReference type="EMBL" id="KSU47993.1"/>
    </source>
</evidence>
<evidence type="ECO:0000259" key="9">
    <source>
        <dbReference type="PROSITE" id="PS50893"/>
    </source>
</evidence>
<dbReference type="PANTHER" id="PTHR43553">
    <property type="entry name" value="HEAVY METAL TRANSPORTER"/>
    <property type="match status" value="1"/>
</dbReference>
<accession>A0A0V8GCJ2</accession>
<dbReference type="SUPFAM" id="SSF52540">
    <property type="entry name" value="P-loop containing nucleoside triphosphate hydrolases"/>
    <property type="match status" value="2"/>
</dbReference>
<feature type="domain" description="ABC transporter" evidence="9">
    <location>
        <begin position="262"/>
        <end position="488"/>
    </location>
</feature>
<comment type="subcellular location">
    <subcellularLocation>
        <location evidence="1">Cell membrane</location>
        <topology evidence="1">Peripheral membrane protein</topology>
    </subcellularLocation>
</comment>
<dbReference type="InterPro" id="IPR027417">
    <property type="entry name" value="P-loop_NTPase"/>
</dbReference>
<dbReference type="Pfam" id="PF00005">
    <property type="entry name" value="ABC_tran"/>
    <property type="match status" value="2"/>
</dbReference>
<comment type="caution">
    <text evidence="10">The sequence shown here is derived from an EMBL/GenBank/DDBJ whole genome shotgun (WGS) entry which is preliminary data.</text>
</comment>
<evidence type="ECO:0000256" key="3">
    <source>
        <dbReference type="ARBA" id="ARBA00022448"/>
    </source>
</evidence>
<keyword evidence="8" id="KW-0472">Membrane</keyword>
<organism evidence="10 11">
    <name type="scientific">Exiguobacterium indicum</name>
    <dbReference type="NCBI Taxonomy" id="296995"/>
    <lineage>
        <taxon>Bacteria</taxon>
        <taxon>Bacillati</taxon>
        <taxon>Bacillota</taxon>
        <taxon>Bacilli</taxon>
        <taxon>Bacillales</taxon>
        <taxon>Bacillales Family XII. Incertae Sedis</taxon>
        <taxon>Exiguobacterium</taxon>
    </lineage>
</organism>
<evidence type="ECO:0000256" key="6">
    <source>
        <dbReference type="ARBA" id="ARBA00022840"/>
    </source>
</evidence>
<evidence type="ECO:0000313" key="11">
    <source>
        <dbReference type="Proteomes" id="UP000053797"/>
    </source>
</evidence>
<dbReference type="Proteomes" id="UP000053797">
    <property type="component" value="Unassembled WGS sequence"/>
</dbReference>
<dbReference type="PROSITE" id="PS00211">
    <property type="entry name" value="ABC_TRANSPORTER_1"/>
    <property type="match status" value="1"/>
</dbReference>
<dbReference type="GO" id="GO:0042626">
    <property type="term" value="F:ATPase-coupled transmembrane transporter activity"/>
    <property type="evidence" value="ECO:0007669"/>
    <property type="project" value="TreeGrafter"/>
</dbReference>
<evidence type="ECO:0000256" key="5">
    <source>
        <dbReference type="ARBA" id="ARBA00022741"/>
    </source>
</evidence>
<dbReference type="GO" id="GO:0005524">
    <property type="term" value="F:ATP binding"/>
    <property type="evidence" value="ECO:0007669"/>
    <property type="project" value="UniProtKB-KW"/>
</dbReference>
<dbReference type="AlphaFoldDB" id="A0A0V8GCJ2"/>
<dbReference type="InterPro" id="IPR017871">
    <property type="entry name" value="ABC_transporter-like_CS"/>
</dbReference>
<sequence>MITVDDLSIRYPGQMKSVLDHVSLTIEQGTTLLLGRSGSGKTTLLHALAGLTPETIEVEQTGTVTRSGSVGVLFQNPEEQFCMETIGREIAFSLENRSIPSAEMEERIERLLALVGLPLPFSTPIASLSGGMKQRLALAAVLALEPAILLLDEPTAQIDPIGQHELMALIFRIQKEHDLTIVLIEHQLDVCLPYIDQIVLLEDGSVTATAHPQDLFPQAYTELQSKGIAVPSLYPYTLETLPIDGPQAARLRVLPPVATAGIPLLHVAALSTKAPYPLTDATFSLKTGEWVMLLGANGSGKSTLLATLGRLLSHRGTYRFQERPAQRYSRRRFYEHVGYVFQQPDLQFLKLTVEAEIDWSHRAATSDERITLLERLELASVKQQSPLALSTGQQRRLSVATMLGQTKDLLLLDEPTFGQDGLTTRRLMEQLLTEQQNGTTLVMATHDMELVARYADRVLVMEQGRIAFDGRPIELFADVPLLERCQLQRPLSYQFQEVKRNADERVTVR</sequence>
<keyword evidence="6" id="KW-0067">ATP-binding</keyword>
<dbReference type="PROSITE" id="PS50893">
    <property type="entry name" value="ABC_TRANSPORTER_2"/>
    <property type="match status" value="2"/>
</dbReference>
<proteinExistence type="inferred from homology"/>
<keyword evidence="7" id="KW-1278">Translocase</keyword>
<dbReference type="InterPro" id="IPR050095">
    <property type="entry name" value="ECF_ABC_transporter_ATP-bd"/>
</dbReference>
<protein>
    <recommendedName>
        <fullName evidence="9">ABC transporter domain-containing protein</fullName>
    </recommendedName>
</protein>
<dbReference type="Gene3D" id="3.40.50.300">
    <property type="entry name" value="P-loop containing nucleotide triphosphate hydrolases"/>
    <property type="match status" value="2"/>
</dbReference>
<dbReference type="InterPro" id="IPR003439">
    <property type="entry name" value="ABC_transporter-like_ATP-bd"/>
</dbReference>
<evidence type="ECO:0000256" key="8">
    <source>
        <dbReference type="ARBA" id="ARBA00023136"/>
    </source>
</evidence>
<keyword evidence="4" id="KW-1003">Cell membrane</keyword>